<feature type="coiled-coil region" evidence="1">
    <location>
        <begin position="1717"/>
        <end position="1751"/>
    </location>
</feature>
<feature type="region of interest" description="Disordered" evidence="2">
    <location>
        <begin position="835"/>
        <end position="871"/>
    </location>
</feature>
<evidence type="ECO:0000256" key="2">
    <source>
        <dbReference type="SAM" id="MobiDB-lite"/>
    </source>
</evidence>
<feature type="compositionally biased region" description="Pro residues" evidence="2">
    <location>
        <begin position="59"/>
        <end position="70"/>
    </location>
</feature>
<gene>
    <name evidence="3" type="ORF">ALECFALPRED_005654</name>
</gene>
<feature type="compositionally biased region" description="Polar residues" evidence="2">
    <location>
        <begin position="996"/>
        <end position="1011"/>
    </location>
</feature>
<feature type="compositionally biased region" description="Low complexity" evidence="2">
    <location>
        <begin position="899"/>
        <end position="909"/>
    </location>
</feature>
<feature type="compositionally biased region" description="Basic and acidic residues" evidence="2">
    <location>
        <begin position="1163"/>
        <end position="1183"/>
    </location>
</feature>
<feature type="compositionally biased region" description="Basic and acidic residues" evidence="2">
    <location>
        <begin position="544"/>
        <end position="555"/>
    </location>
</feature>
<feature type="compositionally biased region" description="Basic and acidic residues" evidence="2">
    <location>
        <begin position="432"/>
        <end position="445"/>
    </location>
</feature>
<sequence length="1804" mass="198859">MPDYHRGQQQSPSPSFKTGPMLPPLSKYYYGPAQGWNSTESSPNHNGSSWTSSHNDNPPALPPRLTPGPPAYTSLQWMNHSPYSVESSQGWHSPDPSPSAPPASQLSNITRTFHGYLPMPVASHSHVNPTWDSGPPDTSMWGVKYNQKAAQGSEPVSKPPLPPMPHQTPDQHTSHESKTPSPRVSATTIEVPVFLQPVAYDPASTPLLPEPREPPPQDVQTSIPSPPEPGRLPPPPPQKIPLGHEDMRQAPKSMPQRPWNDPQHSYDDEQQKDSHMSQRPRFDPQNSHDAGNRPYQWHDYEQQPTIPIPQFTSFDVESALSPPESPPEPSLRPQQILPQATTVTQSNDLNRYRAGESLHKSSISPVGPTDANRWVPTSKAWEPQAAHVLSSEQQYAILSPPDGQSISTTDLSINTAGVSTPGSHQTSNTSYRENENREDRGRPEQQGDDSFYWHSGRSSSDAGEDHGQSGSPTATPGDDIVGHRSSRIDSMRLQREHQDTLTRSTSLSPTISATYGASALGFGGPSDWEYFGDYEAEEIDDEELYSRPRPRDSNRVVRGSTDVPAESPLNSIQPRNESELFGSDLIQHVNPSLHETGPTRPVRGRSSQENVMHELRVSGEGDYGTDARPSSAHSLATPYAALGQAVMSPDTHGQQRPDQDDIIRAWSEAPYVGKVHEVALATGVLPDKGEGPTNIAGASLAFTPRERMLSVDVILEDAPSLLKLSEPLDSLNPDERELQCGGDVSATAPDAVLTATDHRLQVQPLFNQQLPATNDILEIVEVKSRKEEDITSESGKILKNVLPPVDVVGLSQSFPIEPSINKMSFDIDSSIDTFTDSRTHDLPQASRDTTQTYSDEESHSMSQSNNLELDQRVSQNMVQEKLELRYRENWKRNSQEAKSQSSQSLQSSQGSGGITWNDAVIMESSETIESLSRANSLSKQLIASAETTPEEPYPVLPSKTSQENLDVGDSTKPRQDHSEEHIKAPDTHATREKSPSNDNVTSVPPQATPPTLTDDAFIPHHATSSETEIVLDPYSDLDPWGKASLNRFAAMLREESRAESNQDKLNIFNVFTSRESRLRVVLYGTDDELIIPQKPVQQNLEAIQKPEKGGFVKQAVERANSIGFERSLKALPALPTNRESVTGLSGSTLAPLIIQRGSASKGRGVELKVRPPGDDSNSKKEGEMLSGPSGDDSYVMVDSPLDEVQHSPGGRPIVARLLKTGRGTDVESSQDGRSAFTKDSAASPKTAGNARRADSPSSKGPIAVGLEDFGAPQKLAYTPLNYNEARSEVKNYLANRKSVCRPYATLTQGPLETASTFGRGEDVKSVGATSIITAPTSQYNSSSQVKVDGGIEASSTNKQEAPGAVGPTDLRRFVKADFDPLLLALPNSDAVVHESSRILDLRNVMEAVPDDFNFIHQSVVTWDAKAKKQREENDRQRHARQVESEQRIDSLFDDHEIGYGDIAELELEFKRSEAARKADEDRSEYQTFVSDVFNLVWTRLHYELDQLIPHYEQYSKLMDYTLAGKDMFESSEEKFALGSTMSSFLALHQKLEIRHQKAFEAVLERDRRLKKTEISPWYTLSNIAKVKHLEKQFEDAEKKAIIEYCQQRDARANHLMDVLDQNTLRGVGANQDYMEAIMKAVRRIASGRAFASVSGSKEPTAGFEEVEKAKAITALLASSSEQIVQTFHVADMLLNSADYEVSVAKAKVAKADMATLAKLKEERAKEDQKLMRDLEHRLALIREDSRRTNDEIVKLMLFLGVQNGRADSTRVQAGSAEHEARIQQALEEAKRRNNAAKDSEGGDA</sequence>
<proteinExistence type="predicted"/>
<feature type="compositionally biased region" description="Polar residues" evidence="2">
    <location>
        <begin position="501"/>
        <end position="511"/>
    </location>
</feature>
<comment type="caution">
    <text evidence="3">The sequence shown here is derived from an EMBL/GenBank/DDBJ whole genome shotgun (WGS) entry which is preliminary data.</text>
</comment>
<feature type="compositionally biased region" description="Basic and acidic residues" evidence="2">
    <location>
        <begin position="969"/>
        <end position="995"/>
    </location>
</feature>
<keyword evidence="4" id="KW-1185">Reference proteome</keyword>
<feature type="compositionally biased region" description="Polar residues" evidence="2">
    <location>
        <begin position="390"/>
        <end position="431"/>
    </location>
</feature>
<keyword evidence="1" id="KW-0175">Coiled coil</keyword>
<feature type="compositionally biased region" description="Polar residues" evidence="2">
    <location>
        <begin position="35"/>
        <end position="56"/>
    </location>
</feature>
<feature type="compositionally biased region" description="Basic and acidic residues" evidence="2">
    <location>
        <begin position="480"/>
        <end position="500"/>
    </location>
</feature>
<feature type="region of interest" description="Disordered" evidence="2">
    <location>
        <begin position="1160"/>
        <end position="1196"/>
    </location>
</feature>
<feature type="compositionally biased region" description="Polar residues" evidence="2">
    <location>
        <begin position="7"/>
        <end position="16"/>
    </location>
</feature>
<feature type="compositionally biased region" description="Polar residues" evidence="2">
    <location>
        <begin position="179"/>
        <end position="188"/>
    </location>
</feature>
<name>A0A8H3FZ46_9LECA</name>
<feature type="coiled-coil region" evidence="1">
    <location>
        <begin position="1428"/>
        <end position="1482"/>
    </location>
</feature>
<feature type="compositionally biased region" description="Basic and acidic residues" evidence="2">
    <location>
        <begin position="350"/>
        <end position="359"/>
    </location>
</feature>
<reference evidence="3" key="1">
    <citation type="submission" date="2021-03" db="EMBL/GenBank/DDBJ databases">
        <authorList>
            <person name="Tagirdzhanova G."/>
        </authorList>
    </citation>
    <scope>NUCLEOTIDE SEQUENCE</scope>
</reference>
<dbReference type="OrthoDB" id="1883964at2759"/>
<evidence type="ECO:0000313" key="4">
    <source>
        <dbReference type="Proteomes" id="UP000664203"/>
    </source>
</evidence>
<feature type="region of interest" description="Disordered" evidence="2">
    <location>
        <begin position="1221"/>
        <end position="1265"/>
    </location>
</feature>
<feature type="region of interest" description="Disordered" evidence="2">
    <location>
        <begin position="1"/>
        <end position="511"/>
    </location>
</feature>
<feature type="compositionally biased region" description="Pro residues" evidence="2">
    <location>
        <begin position="157"/>
        <end position="166"/>
    </location>
</feature>
<feature type="compositionally biased region" description="Polar residues" evidence="2">
    <location>
        <begin position="302"/>
        <end position="315"/>
    </location>
</feature>
<protein>
    <submittedName>
        <fullName evidence="3">Uncharacterized protein</fullName>
    </submittedName>
</protein>
<organism evidence="3 4">
    <name type="scientific">Alectoria fallacina</name>
    <dbReference type="NCBI Taxonomy" id="1903189"/>
    <lineage>
        <taxon>Eukaryota</taxon>
        <taxon>Fungi</taxon>
        <taxon>Dikarya</taxon>
        <taxon>Ascomycota</taxon>
        <taxon>Pezizomycotina</taxon>
        <taxon>Lecanoromycetes</taxon>
        <taxon>OSLEUM clade</taxon>
        <taxon>Lecanoromycetidae</taxon>
        <taxon>Lecanorales</taxon>
        <taxon>Lecanorineae</taxon>
        <taxon>Parmeliaceae</taxon>
        <taxon>Alectoria</taxon>
    </lineage>
</organism>
<feature type="compositionally biased region" description="Polar residues" evidence="2">
    <location>
        <begin position="860"/>
        <end position="871"/>
    </location>
</feature>
<feature type="compositionally biased region" description="Basic and acidic residues" evidence="2">
    <location>
        <begin position="264"/>
        <end position="282"/>
    </location>
</feature>
<dbReference type="EMBL" id="CAJPDR010000358">
    <property type="protein sequence ID" value="CAF9933672.1"/>
    <property type="molecule type" value="Genomic_DNA"/>
</dbReference>
<feature type="region of interest" description="Disordered" evidence="2">
    <location>
        <begin position="541"/>
        <end position="576"/>
    </location>
</feature>
<feature type="compositionally biased region" description="Polar residues" evidence="2">
    <location>
        <begin position="332"/>
        <end position="349"/>
    </location>
</feature>
<feature type="compositionally biased region" description="Pro residues" evidence="2">
    <location>
        <begin position="224"/>
        <end position="239"/>
    </location>
</feature>
<feature type="region of interest" description="Disordered" evidence="2">
    <location>
        <begin position="893"/>
        <end position="912"/>
    </location>
</feature>
<evidence type="ECO:0000256" key="1">
    <source>
        <dbReference type="SAM" id="Coils"/>
    </source>
</evidence>
<evidence type="ECO:0000313" key="3">
    <source>
        <dbReference type="EMBL" id="CAF9933672.1"/>
    </source>
</evidence>
<feature type="region of interest" description="Disordered" evidence="2">
    <location>
        <begin position="946"/>
        <end position="1017"/>
    </location>
</feature>
<feature type="compositionally biased region" description="Polar residues" evidence="2">
    <location>
        <begin position="73"/>
        <end position="91"/>
    </location>
</feature>
<dbReference type="Proteomes" id="UP000664203">
    <property type="component" value="Unassembled WGS sequence"/>
</dbReference>
<accession>A0A8H3FZ46</accession>